<accession>A0A9W9MKQ9</accession>
<feature type="transmembrane region" description="Helical" evidence="9">
    <location>
        <begin position="684"/>
        <end position="703"/>
    </location>
</feature>
<keyword evidence="7" id="KW-0560">Oxidoreductase</keyword>
<dbReference type="PRINTS" id="PR00420">
    <property type="entry name" value="RNGMNOXGNASE"/>
</dbReference>
<keyword evidence="11" id="KW-0503">Monooxygenase</keyword>
<evidence type="ECO:0000256" key="1">
    <source>
        <dbReference type="ARBA" id="ARBA00004370"/>
    </source>
</evidence>
<feature type="transmembrane region" description="Helical" evidence="9">
    <location>
        <begin position="642"/>
        <end position="660"/>
    </location>
</feature>
<reference evidence="11" key="1">
    <citation type="submission" date="2022-11" db="EMBL/GenBank/DDBJ databases">
        <authorList>
            <person name="Petersen C."/>
        </authorList>
    </citation>
    <scope>NUCLEOTIDE SEQUENCE</scope>
    <source>
        <strain evidence="11">IBT 20477</strain>
    </source>
</reference>
<sequence>MVTQNPKFRVLIVGGSVTGLTLAHCLAKNGIEFTLLEAGKEIAPQVGASIGIFPNGGRILDQLGIFDDIMQQVEPLKKASLWSGDKKLILQSDSPQVLHERHGYPVAFLERQCLLEILYKHLGHQQDNVLTNKRVINIEHYSTHVVAHCADDTSYEGDIVVGADGIRSTVRKSMWTYMENHGLQSQVQKERAIMSSEYSCVFGISKFTPGLKPGESHRTFAEGYSFLTIVGKDKVYWFFFRYMNCKFDGDEIPRFDQKNIEEHVGPYLEKPITDNVPFSEVYNRATTRTHLALEEAEYQHYCIDRWVCIGDSIHKMTPNLGQGGNSAIESAATLANSIAKLIRSTFQFQTEDIHRSFKVWEANRQQRMVGISKSAHDLTRLEAIQSLKDRLKIYLIPYMSTQMIDRSSKFIIGAERLDCVALPPRSLQCSMPYKSDNKTCQPTSDTLWTRALLCTQFVGCFAAARATMVPTIKQVRPLLVPYLEQGTWTARNGEVVDLTLSLYHVPFLDNLFRPLIACFLPSISGSDMQSRTQMLCFITDLGSVYGMWLLESYRKGGSWPGVLLAIGMGTTFQLKGVGLIAPIFYMLDYLRVPLPHLLHDNRAEIAPATSISLLLATLVGHHLPNFACFLVPSLKDRRWWNAVWQLFPVTIPLIQVFMSYPRRRHAKAEHEAAKEKKDKTSMQSIRFTYGSFALISALTFIYARHSAPAEESLASIFWPGVSGHLLPVTSFEGGIARFLQYDHIFSIGSGFVWLVLRFRELKNLGANISWWKAIGAFIGTTWALGSGTAFALGWGWKEELLNEFATRNK</sequence>
<evidence type="ECO:0000313" key="12">
    <source>
        <dbReference type="Proteomes" id="UP001150942"/>
    </source>
</evidence>
<evidence type="ECO:0000256" key="8">
    <source>
        <dbReference type="ARBA" id="ARBA00023136"/>
    </source>
</evidence>
<dbReference type="InterPro" id="IPR036188">
    <property type="entry name" value="FAD/NAD-bd_sf"/>
</dbReference>
<comment type="subcellular location">
    <subcellularLocation>
        <location evidence="1">Membrane</location>
    </subcellularLocation>
</comment>
<dbReference type="Gene3D" id="3.50.50.60">
    <property type="entry name" value="FAD/NAD(P)-binding domain"/>
    <property type="match status" value="1"/>
</dbReference>
<dbReference type="OrthoDB" id="10029326at2759"/>
<keyword evidence="8 9" id="KW-0472">Membrane</keyword>
<dbReference type="InterPro" id="IPR002938">
    <property type="entry name" value="FAD-bd"/>
</dbReference>
<feature type="domain" description="FAD-binding" evidence="10">
    <location>
        <begin position="8"/>
        <end position="343"/>
    </location>
</feature>
<keyword evidence="5" id="KW-0274">FAD</keyword>
<evidence type="ECO:0000256" key="2">
    <source>
        <dbReference type="ARBA" id="ARBA00007992"/>
    </source>
</evidence>
<organism evidence="11 12">
    <name type="scientific">Penicillium cf. viridicatum</name>
    <dbReference type="NCBI Taxonomy" id="2972119"/>
    <lineage>
        <taxon>Eukaryota</taxon>
        <taxon>Fungi</taxon>
        <taxon>Dikarya</taxon>
        <taxon>Ascomycota</taxon>
        <taxon>Pezizomycotina</taxon>
        <taxon>Eurotiomycetes</taxon>
        <taxon>Eurotiomycetidae</taxon>
        <taxon>Eurotiales</taxon>
        <taxon>Aspergillaceae</taxon>
        <taxon>Penicillium</taxon>
    </lineage>
</organism>
<evidence type="ECO:0000256" key="6">
    <source>
        <dbReference type="ARBA" id="ARBA00022989"/>
    </source>
</evidence>
<dbReference type="PANTHER" id="PTHR47356:SF2">
    <property type="entry name" value="FAD-BINDING DOMAIN-CONTAINING PROTEIN-RELATED"/>
    <property type="match status" value="1"/>
</dbReference>
<keyword evidence="3" id="KW-0285">Flavoprotein</keyword>
<feature type="transmembrane region" description="Helical" evidence="9">
    <location>
        <begin position="738"/>
        <end position="758"/>
    </location>
</feature>
<protein>
    <submittedName>
        <fullName evidence="11">Monooxygenase FAD-binding</fullName>
    </submittedName>
</protein>
<keyword evidence="12" id="KW-1185">Reference proteome</keyword>
<dbReference type="AlphaFoldDB" id="A0A9W9MKQ9"/>
<evidence type="ECO:0000256" key="9">
    <source>
        <dbReference type="SAM" id="Phobius"/>
    </source>
</evidence>
<evidence type="ECO:0000256" key="3">
    <source>
        <dbReference type="ARBA" id="ARBA00022630"/>
    </source>
</evidence>
<evidence type="ECO:0000259" key="10">
    <source>
        <dbReference type="Pfam" id="PF01494"/>
    </source>
</evidence>
<gene>
    <name evidence="11" type="ORF">N7449_005179</name>
</gene>
<feature type="transmembrane region" description="Helical" evidence="9">
    <location>
        <begin position="770"/>
        <end position="796"/>
    </location>
</feature>
<keyword evidence="4 9" id="KW-0812">Transmembrane</keyword>
<evidence type="ECO:0000256" key="5">
    <source>
        <dbReference type="ARBA" id="ARBA00022827"/>
    </source>
</evidence>
<dbReference type="SUPFAM" id="SSF51905">
    <property type="entry name" value="FAD/NAD(P)-binding domain"/>
    <property type="match status" value="1"/>
</dbReference>
<dbReference type="Proteomes" id="UP001150942">
    <property type="component" value="Unassembled WGS sequence"/>
</dbReference>
<evidence type="ECO:0000313" key="11">
    <source>
        <dbReference type="EMBL" id="KAJ5203100.1"/>
    </source>
</evidence>
<dbReference type="GO" id="GO:0004497">
    <property type="term" value="F:monooxygenase activity"/>
    <property type="evidence" value="ECO:0007669"/>
    <property type="project" value="UniProtKB-KW"/>
</dbReference>
<dbReference type="PANTHER" id="PTHR47356">
    <property type="entry name" value="FAD-DEPENDENT MONOOXYGENASE ASQG-RELATED"/>
    <property type="match status" value="1"/>
</dbReference>
<reference evidence="11" key="2">
    <citation type="journal article" date="2023" name="IMA Fungus">
        <title>Comparative genomic study of the Penicillium genus elucidates a diverse pangenome and 15 lateral gene transfer events.</title>
        <authorList>
            <person name="Petersen C."/>
            <person name="Sorensen T."/>
            <person name="Nielsen M.R."/>
            <person name="Sondergaard T.E."/>
            <person name="Sorensen J.L."/>
            <person name="Fitzpatrick D.A."/>
            <person name="Frisvad J.C."/>
            <person name="Nielsen K.L."/>
        </authorList>
    </citation>
    <scope>NUCLEOTIDE SEQUENCE</scope>
    <source>
        <strain evidence="11">IBT 20477</strain>
    </source>
</reference>
<comment type="caution">
    <text evidence="11">The sequence shown here is derived from an EMBL/GenBank/DDBJ whole genome shotgun (WGS) entry which is preliminary data.</text>
</comment>
<dbReference type="GO" id="GO:0071949">
    <property type="term" value="F:FAD binding"/>
    <property type="evidence" value="ECO:0007669"/>
    <property type="project" value="InterPro"/>
</dbReference>
<dbReference type="EMBL" id="JAPQKQ010000003">
    <property type="protein sequence ID" value="KAJ5203100.1"/>
    <property type="molecule type" value="Genomic_DNA"/>
</dbReference>
<evidence type="ECO:0000256" key="7">
    <source>
        <dbReference type="ARBA" id="ARBA00023002"/>
    </source>
</evidence>
<evidence type="ECO:0000256" key="4">
    <source>
        <dbReference type="ARBA" id="ARBA00022692"/>
    </source>
</evidence>
<keyword evidence="6 9" id="KW-1133">Transmembrane helix</keyword>
<dbReference type="GO" id="GO:0016020">
    <property type="term" value="C:membrane"/>
    <property type="evidence" value="ECO:0007669"/>
    <property type="project" value="UniProtKB-SubCell"/>
</dbReference>
<proteinExistence type="inferred from homology"/>
<dbReference type="Pfam" id="PF01494">
    <property type="entry name" value="FAD_binding_3"/>
    <property type="match status" value="1"/>
</dbReference>
<comment type="similarity">
    <text evidence="2">Belongs to the paxM FAD-dependent monooxygenase family.</text>
</comment>
<name>A0A9W9MKQ9_9EURO</name>
<dbReference type="InterPro" id="IPR050562">
    <property type="entry name" value="FAD_mOase_fung"/>
</dbReference>